<dbReference type="Proteomes" id="UP000254866">
    <property type="component" value="Unassembled WGS sequence"/>
</dbReference>
<feature type="signal peptide" evidence="2">
    <location>
        <begin position="1"/>
        <end position="19"/>
    </location>
</feature>
<feature type="compositionally biased region" description="Low complexity" evidence="1">
    <location>
        <begin position="154"/>
        <end position="225"/>
    </location>
</feature>
<feature type="compositionally biased region" description="Polar residues" evidence="1">
    <location>
        <begin position="806"/>
        <end position="815"/>
    </location>
</feature>
<evidence type="ECO:0000256" key="2">
    <source>
        <dbReference type="SAM" id="SignalP"/>
    </source>
</evidence>
<keyword evidence="4" id="KW-1185">Reference proteome</keyword>
<feature type="compositionally biased region" description="Low complexity" evidence="1">
    <location>
        <begin position="235"/>
        <end position="247"/>
    </location>
</feature>
<evidence type="ECO:0000313" key="3">
    <source>
        <dbReference type="EMBL" id="RDL39487.1"/>
    </source>
</evidence>
<proteinExistence type="predicted"/>
<keyword evidence="2" id="KW-0732">Signal</keyword>
<comment type="caution">
    <text evidence="3">The sequence shown here is derived from an EMBL/GenBank/DDBJ whole genome shotgun (WGS) entry which is preliminary data.</text>
</comment>
<dbReference type="Pfam" id="PF18647">
    <property type="entry name" value="Fungal_lectin_2"/>
    <property type="match status" value="1"/>
</dbReference>
<gene>
    <name evidence="3" type="ORF">BP5553_03827</name>
</gene>
<feature type="compositionally biased region" description="Low complexity" evidence="1">
    <location>
        <begin position="460"/>
        <end position="469"/>
    </location>
</feature>
<feature type="compositionally biased region" description="Polar residues" evidence="1">
    <location>
        <begin position="846"/>
        <end position="860"/>
    </location>
</feature>
<dbReference type="AlphaFoldDB" id="A0A370TVC9"/>
<feature type="chain" id="PRO_5016843581" evidence="2">
    <location>
        <begin position="20"/>
        <end position="1128"/>
    </location>
</feature>
<feature type="compositionally biased region" description="Basic and acidic residues" evidence="1">
    <location>
        <begin position="440"/>
        <end position="459"/>
    </location>
</feature>
<name>A0A370TVC9_9HELO</name>
<evidence type="ECO:0000313" key="4">
    <source>
        <dbReference type="Proteomes" id="UP000254866"/>
    </source>
</evidence>
<sequence>MMYISNFLLLFSYVLQGNASPLQHQRRGPSSVASELVVTASTGAHSVVTYYPSRVSDSSLWALTTPTTLSSGEIVYPGGYEWAESGVSTPQPSAIPPNVPFPKPGSTFVRHVPGTSIIEPTLGTGLSPPFPTTTSSSLFTNRTLAPPGVETGETTGPRQSTPPTGTGSSSSNSTSATGSHTSKSAKSGSSSSNSTSAAGSHTSKFAKSGSSNSSSTPPSNIPIATGTGLKATRPITKTISKASSSTTVGDPSPPASTSKTSAKSPDGASDLFTFSGTWSASPTASTVGFPIFIAPTTTISDTAATSEAALLGGLFFALSSNRQWVTDAKLRSQYIDSVKKTKDETIALFGALKVKPPADPACSNTKRKRSVISEVEPRALLANRSLISGITDLIGDAAKLVSCALNVVTNLVEAVEAPIPQIGVIQTLTDTLAEIAENLKKGKEKDNHDEPSSTKEQESKSSTSSCTSSTEVPICTKTISLSTSFFPGGTSSSSVATITTMACTTTTVKACSAAGTTTTTTASTSSSPSPFICSPDCTKCLAGDVPAPTATRKPAKRSIQLINKRTLWEKQDFSSLNEFYLEALEEKRESTQTELNHRRSGTGSSAVTNDWDNKKRHLFTSGLFGCTSIIIVSEAGVWFSHHWESPSFMAAKDSDFKREVLDAIRNGDTDKMPSPFPLAVDGQKLGPKTNRQIFISTPKNVTTGDLEYKDRVGEVVELLTGPSAPFNGVSVTIRSYLKPVRKSNDDDGTAAMAYTPNSKVLIQYDNDQKDGEKDPPKQQAIYRVWLEEQMYEHRWNATTAQLGTCSANQKRQNGGSCKKPTNDISSGGNAPTGTNGGPHPTGTATQRTTSPSKLSSDTIISTKLSTLVTSPSPSSKPKPSSTAPKPKPSPKPTPKLTCKGINNAKWVSHDAMAKGIKNYCADAGKQGTQDKSSGGIQRSYNKGTNTEFRIAIDWPPGTDIGLTEADCNDKMKDIMDNCDGKNPDNPMNWKHGGKIENGPATYQIEPVATRYLAGRCSMHVVEHESWTGIDGPGTERHWKFHVEVTAKDSAGKKIGGTTKKEEAGDGKPYVLKDVYYDGLSFIPEARDDYIQFDLGNQAWTTKESQCTVGGFNRKFTPQHRDMDCTFDC</sequence>
<dbReference type="OrthoDB" id="1896086at2759"/>
<feature type="compositionally biased region" description="Low complexity" evidence="1">
    <location>
        <begin position="861"/>
        <end position="884"/>
    </location>
</feature>
<feature type="compositionally biased region" description="Low complexity" evidence="1">
    <location>
        <begin position="827"/>
        <end position="845"/>
    </location>
</feature>
<dbReference type="GeneID" id="43596676"/>
<dbReference type="RefSeq" id="XP_031872143.1">
    <property type="nucleotide sequence ID" value="XM_032012450.1"/>
</dbReference>
<dbReference type="EMBL" id="NPIC01000002">
    <property type="protein sequence ID" value="RDL39487.1"/>
    <property type="molecule type" value="Genomic_DNA"/>
</dbReference>
<feature type="region of interest" description="Disordered" evidence="1">
    <location>
        <begin position="440"/>
        <end position="469"/>
    </location>
</feature>
<organism evidence="3 4">
    <name type="scientific">Venustampulla echinocandica</name>
    <dbReference type="NCBI Taxonomy" id="2656787"/>
    <lineage>
        <taxon>Eukaryota</taxon>
        <taxon>Fungi</taxon>
        <taxon>Dikarya</taxon>
        <taxon>Ascomycota</taxon>
        <taxon>Pezizomycotina</taxon>
        <taxon>Leotiomycetes</taxon>
        <taxon>Helotiales</taxon>
        <taxon>Pleuroascaceae</taxon>
        <taxon>Venustampulla</taxon>
    </lineage>
</organism>
<evidence type="ECO:0000256" key="1">
    <source>
        <dbReference type="SAM" id="MobiDB-lite"/>
    </source>
</evidence>
<protein>
    <submittedName>
        <fullName evidence="3">Uncharacterized protein</fullName>
    </submittedName>
</protein>
<feature type="compositionally biased region" description="Low complexity" evidence="1">
    <location>
        <begin position="255"/>
        <end position="265"/>
    </location>
</feature>
<feature type="compositionally biased region" description="Low complexity" evidence="1">
    <location>
        <begin position="120"/>
        <end position="140"/>
    </location>
</feature>
<reference evidence="3 4" key="1">
    <citation type="journal article" date="2018" name="IMA Fungus">
        <title>IMA Genome-F 9: Draft genome sequence of Annulohypoxylon stygium, Aspergillus mulundensis, Berkeleyomyces basicola (syn. Thielaviopsis basicola), Ceratocystis smalleyi, two Cercospora beticola strains, Coleophoma cylindrospora, Fusarium fracticaudum, Phialophora cf. hyalina, and Morchella septimelata.</title>
        <authorList>
            <person name="Wingfield B.D."/>
            <person name="Bills G.F."/>
            <person name="Dong Y."/>
            <person name="Huang W."/>
            <person name="Nel W.J."/>
            <person name="Swalarsk-Parry B.S."/>
            <person name="Vaghefi N."/>
            <person name="Wilken P.M."/>
            <person name="An Z."/>
            <person name="de Beer Z.W."/>
            <person name="De Vos L."/>
            <person name="Chen L."/>
            <person name="Duong T.A."/>
            <person name="Gao Y."/>
            <person name="Hammerbacher A."/>
            <person name="Kikkert J.R."/>
            <person name="Li Y."/>
            <person name="Li H."/>
            <person name="Li K."/>
            <person name="Li Q."/>
            <person name="Liu X."/>
            <person name="Ma X."/>
            <person name="Naidoo K."/>
            <person name="Pethybridge S.J."/>
            <person name="Sun J."/>
            <person name="Steenkamp E.T."/>
            <person name="van der Nest M.A."/>
            <person name="van Wyk S."/>
            <person name="Wingfield M.J."/>
            <person name="Xiong C."/>
            <person name="Yue Q."/>
            <person name="Zhang X."/>
        </authorList>
    </citation>
    <scope>NUCLEOTIDE SEQUENCE [LARGE SCALE GENOMIC DNA]</scope>
    <source>
        <strain evidence="3 4">BP 5553</strain>
    </source>
</reference>
<feature type="region of interest" description="Disordered" evidence="1">
    <location>
        <begin position="806"/>
        <end position="898"/>
    </location>
</feature>
<feature type="region of interest" description="Disordered" evidence="1">
    <location>
        <begin position="119"/>
        <end position="266"/>
    </location>
</feature>
<accession>A0A370TVC9</accession>